<evidence type="ECO:0000313" key="1">
    <source>
        <dbReference type="EMBL" id="MPC13045.1"/>
    </source>
</evidence>
<reference evidence="1 2" key="1">
    <citation type="submission" date="2019-05" db="EMBL/GenBank/DDBJ databases">
        <title>Another draft genome of Portunus trituberculatus and its Hox gene families provides insights of decapod evolution.</title>
        <authorList>
            <person name="Jeong J.-H."/>
            <person name="Song I."/>
            <person name="Kim S."/>
            <person name="Choi T."/>
            <person name="Kim D."/>
            <person name="Ryu S."/>
            <person name="Kim W."/>
        </authorList>
    </citation>
    <scope>NUCLEOTIDE SEQUENCE [LARGE SCALE GENOMIC DNA]</scope>
    <source>
        <tissue evidence="1">Muscle</tissue>
    </source>
</reference>
<dbReference type="Proteomes" id="UP000324222">
    <property type="component" value="Unassembled WGS sequence"/>
</dbReference>
<gene>
    <name evidence="1" type="ORF">E2C01_005763</name>
</gene>
<accession>A0A5B7CV80</accession>
<keyword evidence="2" id="KW-1185">Reference proteome</keyword>
<dbReference type="EMBL" id="VSRR010000254">
    <property type="protein sequence ID" value="MPC13045.1"/>
    <property type="molecule type" value="Genomic_DNA"/>
</dbReference>
<dbReference type="AlphaFoldDB" id="A0A5B7CV80"/>
<evidence type="ECO:0000313" key="2">
    <source>
        <dbReference type="Proteomes" id="UP000324222"/>
    </source>
</evidence>
<protein>
    <submittedName>
        <fullName evidence="1">Uncharacterized protein</fullName>
    </submittedName>
</protein>
<comment type="caution">
    <text evidence="1">The sequence shown here is derived from an EMBL/GenBank/DDBJ whole genome shotgun (WGS) entry which is preliminary data.</text>
</comment>
<name>A0A5B7CV80_PORTR</name>
<proteinExistence type="predicted"/>
<organism evidence="1 2">
    <name type="scientific">Portunus trituberculatus</name>
    <name type="common">Swimming crab</name>
    <name type="synonym">Neptunus trituberculatus</name>
    <dbReference type="NCBI Taxonomy" id="210409"/>
    <lineage>
        <taxon>Eukaryota</taxon>
        <taxon>Metazoa</taxon>
        <taxon>Ecdysozoa</taxon>
        <taxon>Arthropoda</taxon>
        <taxon>Crustacea</taxon>
        <taxon>Multicrustacea</taxon>
        <taxon>Malacostraca</taxon>
        <taxon>Eumalacostraca</taxon>
        <taxon>Eucarida</taxon>
        <taxon>Decapoda</taxon>
        <taxon>Pleocyemata</taxon>
        <taxon>Brachyura</taxon>
        <taxon>Eubrachyura</taxon>
        <taxon>Portunoidea</taxon>
        <taxon>Portunidae</taxon>
        <taxon>Portuninae</taxon>
        <taxon>Portunus</taxon>
    </lineage>
</organism>
<sequence length="195" mass="22190">MEGQSLTCSIKEPLVRRGFCGRNRTVLGPGGKSWATVPRVAGHRPRKTRSRLDLPEELGPMMSRFSPLTTSRSNHKRLIGPWGTDVNITQDEGNTQRCLIPINCGDFTFILRYKQSDFLITNFHLHHLKDTIREKSVFLKVNAIFPRLGKAMLRRRLHNSTSIQCTAGAMYLHKKFTTSIAVSCWVDLHNLGCYH</sequence>